<organism evidence="3 4">
    <name type="scientific">Dermabacter vaginalis</name>
    <dbReference type="NCBI Taxonomy" id="1630135"/>
    <lineage>
        <taxon>Bacteria</taxon>
        <taxon>Bacillati</taxon>
        <taxon>Actinomycetota</taxon>
        <taxon>Actinomycetes</taxon>
        <taxon>Micrococcales</taxon>
        <taxon>Dermabacteraceae</taxon>
        <taxon>Dermabacter</taxon>
    </lineage>
</organism>
<reference evidence="3 4" key="1">
    <citation type="submission" date="2015-06" db="EMBL/GenBank/DDBJ databases">
        <title>Investigation of pathophysiology for high-risk pregnancy and development of treatment modality based on it.</title>
        <authorList>
            <person name="Kim B.-C."/>
            <person name="Lim S."/>
        </authorList>
    </citation>
    <scope>NUCLEOTIDE SEQUENCE [LARGE SCALE GENOMIC DNA]</scope>
    <source>
        <strain evidence="3 4">AD1-86</strain>
    </source>
</reference>
<gene>
    <name evidence="3" type="ORF">DAD186_00830</name>
</gene>
<evidence type="ECO:0000256" key="1">
    <source>
        <dbReference type="SAM" id="Coils"/>
    </source>
</evidence>
<dbReference type="EMBL" id="CP012117">
    <property type="protein sequence ID" value="ANP26642.1"/>
    <property type="molecule type" value="Genomic_DNA"/>
</dbReference>
<evidence type="ECO:0008006" key="5">
    <source>
        <dbReference type="Google" id="ProtNLM"/>
    </source>
</evidence>
<feature type="region of interest" description="Disordered" evidence="2">
    <location>
        <begin position="166"/>
        <end position="185"/>
    </location>
</feature>
<evidence type="ECO:0000313" key="3">
    <source>
        <dbReference type="EMBL" id="ANP26642.1"/>
    </source>
</evidence>
<proteinExistence type="predicted"/>
<keyword evidence="1" id="KW-0175">Coiled coil</keyword>
<feature type="compositionally biased region" description="Basic and acidic residues" evidence="2">
    <location>
        <begin position="741"/>
        <end position="765"/>
    </location>
</feature>
<feature type="compositionally biased region" description="Basic and acidic residues" evidence="2">
    <location>
        <begin position="670"/>
        <end position="734"/>
    </location>
</feature>
<accession>A0A1B0ZFD1</accession>
<evidence type="ECO:0000256" key="2">
    <source>
        <dbReference type="SAM" id="MobiDB-lite"/>
    </source>
</evidence>
<name>A0A1B0ZFD1_9MICO</name>
<dbReference type="Proteomes" id="UP000092596">
    <property type="component" value="Chromosome"/>
</dbReference>
<feature type="region of interest" description="Disordered" evidence="2">
    <location>
        <begin position="492"/>
        <end position="614"/>
    </location>
</feature>
<feature type="compositionally biased region" description="Basic and acidic residues" evidence="2">
    <location>
        <begin position="638"/>
        <end position="647"/>
    </location>
</feature>
<feature type="coiled-coil region" evidence="1">
    <location>
        <begin position="131"/>
        <end position="165"/>
    </location>
</feature>
<dbReference type="STRING" id="1630135.DAD186_00830"/>
<dbReference type="RefSeq" id="WP_065247041.1">
    <property type="nucleotide sequence ID" value="NZ_CP012117.1"/>
</dbReference>
<dbReference type="AlphaFoldDB" id="A0A1B0ZFD1"/>
<sequence>MDLELPEIDSPGAVTGLASEIQSIGSRTFDLVSSAQETWYGLSGTYKAPEAETVYNGMRQPLKSASLLQESTNEVKAALHEYAAKLVEFHERKARLQLEIMAAELAMAAALMMPKTKTETNADGEEEEVPNDERDDAIAEAEAELSRLEDEVKKLREDMKKADEALAGTLGGGNAGNADESDGKHEGNVAERFLRGLGDSVKETLTAVVDLGKLVLKGTKSLWDNREELMEAARGLDDFVKNGGIGRMKDAAANAIKNFSPKDAAVTVAKGTKNFVVNEVDKFKEDPAYYLGHAAPDLVMTVASGGTGGAIKAGVTAGAKAAVGTAAKGGVKAAAGTAIKGAAGSGAKAATQGAVKAGALSTIKGAAKGGMHKAAGTIGTGAVARGGVKAAGSKIGGTTARAGAGSVTHHADDVARASVKQAGGKFDNFARTGAPQASSHTGAAAKVAGTNANHMAVEAGKSAAPIRSGAAASIEHRAAGKIVDSADNVAKPRGFNMKDAHPEPHRSGLGASASPADDALQDASHHLDDAPKSTASIGKTGSVEAGGPLGERTSAGRSMNEADELTPNRKASSGDTDLTKEPEPQSTTKDASQGAASAHHIDQADSPTAKVVDKADDTRATAVAERTGVDEALDNTDDFAKRGKGDGAELEVSDVSKADKPEASAPATKEAAETSTDHADDAVKGGKEGKESAVIHADDVAEKGKSTPDAEDVKTAKDYDRSDDSRGDSHREEPAGTAIREAGEHTDEASRAKSAGDGKHPEFADGRNAAGIELNEEQLRRERAEFLKPHEDGPLGETRDTIDTAHKPVDDSHFSQHHHADAADVNHKPNVSADEFYEKTGRETLIEDARAKGDLDRVAELEKLDANDIRAEYHQLKFDEYVERQRMSGEEFDFENNLKKRPEDEWRGANIEYSVNEGSYVKDNNSLLPESLPDKVERKKGEAPKPQISVVDYVNENMREVTVQVGRNKIAYRQYPNYIESEAVIFDKFTTVKRVDGTQANKALLEAGSFQMDPDDPTKKLMQTNRPDMPVDEKGHLIAHMFAPNLGSGNYLAQHNVVNHETIYNMEMIQSDAIMKQDSFTHFSTRATLDSNGRPTAYHAIADIYDRETGKQWLRIDGAVHNDKHDYFHREPKKTQVNTYGRDFSAKALSEVKANALDSGSVPRVHFDQVNQH</sequence>
<feature type="compositionally biased region" description="Polar residues" evidence="2">
    <location>
        <begin position="584"/>
        <end position="595"/>
    </location>
</feature>
<dbReference type="KEGG" id="dva:DAD186_00830"/>
<feature type="region of interest" description="Disordered" evidence="2">
    <location>
        <begin position="634"/>
        <end position="771"/>
    </location>
</feature>
<protein>
    <recommendedName>
        <fullName evidence="5">DNA/RNA non-specific endonuclease</fullName>
    </recommendedName>
</protein>
<feature type="compositionally biased region" description="Basic and acidic residues" evidence="2">
    <location>
        <begin position="496"/>
        <end position="506"/>
    </location>
</feature>
<evidence type="ECO:0000313" key="4">
    <source>
        <dbReference type="Proteomes" id="UP000092596"/>
    </source>
</evidence>